<sequence>MSEPEEREEFLRQANVAVLATVGPGGRAHAAPIWYLYEDGVFLMSTGRGSQKHRNVERDPEVTLVVDDRRVPYYAVMVQGTAEVQPPLPDEARLRMAMRYLGEEMGRAYITRTSGEGSVTIRLRPRRFIEYHGRAGRTESG</sequence>
<dbReference type="Gene3D" id="2.30.110.10">
    <property type="entry name" value="Electron Transport, Fmn-binding Protein, Chain A"/>
    <property type="match status" value="1"/>
</dbReference>
<dbReference type="PANTHER" id="PTHR35176:SF6">
    <property type="entry name" value="HEME OXYGENASE HI_0854-RELATED"/>
    <property type="match status" value="1"/>
</dbReference>
<gene>
    <name evidence="3" type="ORF">LCGC14_1925710</name>
</gene>
<dbReference type="AlphaFoldDB" id="A0A0F9FPD6"/>
<proteinExistence type="predicted"/>
<protein>
    <recommendedName>
        <fullName evidence="2">Pyridoxamine 5'-phosphate oxidase N-terminal domain-containing protein</fullName>
    </recommendedName>
</protein>
<dbReference type="EMBL" id="LAZR01020592">
    <property type="protein sequence ID" value="KKL88339.1"/>
    <property type="molecule type" value="Genomic_DNA"/>
</dbReference>
<keyword evidence="1" id="KW-0560">Oxidoreductase</keyword>
<dbReference type="PANTHER" id="PTHR35176">
    <property type="entry name" value="HEME OXYGENASE HI_0854-RELATED"/>
    <property type="match status" value="1"/>
</dbReference>
<dbReference type="SUPFAM" id="SSF50475">
    <property type="entry name" value="FMN-binding split barrel"/>
    <property type="match status" value="1"/>
</dbReference>
<reference evidence="3" key="1">
    <citation type="journal article" date="2015" name="Nature">
        <title>Complex archaea that bridge the gap between prokaryotes and eukaryotes.</title>
        <authorList>
            <person name="Spang A."/>
            <person name="Saw J.H."/>
            <person name="Jorgensen S.L."/>
            <person name="Zaremba-Niedzwiedzka K."/>
            <person name="Martijn J."/>
            <person name="Lind A.E."/>
            <person name="van Eijk R."/>
            <person name="Schleper C."/>
            <person name="Guy L."/>
            <person name="Ettema T.J."/>
        </authorList>
    </citation>
    <scope>NUCLEOTIDE SEQUENCE</scope>
</reference>
<evidence type="ECO:0000259" key="2">
    <source>
        <dbReference type="Pfam" id="PF01243"/>
    </source>
</evidence>
<organism evidence="3">
    <name type="scientific">marine sediment metagenome</name>
    <dbReference type="NCBI Taxonomy" id="412755"/>
    <lineage>
        <taxon>unclassified sequences</taxon>
        <taxon>metagenomes</taxon>
        <taxon>ecological metagenomes</taxon>
    </lineage>
</organism>
<dbReference type="NCBIfam" id="TIGR03618">
    <property type="entry name" value="Rv1155_F420"/>
    <property type="match status" value="1"/>
</dbReference>
<evidence type="ECO:0000256" key="1">
    <source>
        <dbReference type="ARBA" id="ARBA00023002"/>
    </source>
</evidence>
<accession>A0A0F9FPD6</accession>
<dbReference type="GO" id="GO:0070967">
    <property type="term" value="F:coenzyme F420 binding"/>
    <property type="evidence" value="ECO:0007669"/>
    <property type="project" value="TreeGrafter"/>
</dbReference>
<comment type="caution">
    <text evidence="3">The sequence shown here is derived from an EMBL/GenBank/DDBJ whole genome shotgun (WGS) entry which is preliminary data.</text>
</comment>
<dbReference type="InterPro" id="IPR012349">
    <property type="entry name" value="Split_barrel_FMN-bd"/>
</dbReference>
<dbReference type="InterPro" id="IPR052019">
    <property type="entry name" value="F420H2_bilvrd_red/Heme_oxyg"/>
</dbReference>
<dbReference type="GO" id="GO:0005829">
    <property type="term" value="C:cytosol"/>
    <property type="evidence" value="ECO:0007669"/>
    <property type="project" value="TreeGrafter"/>
</dbReference>
<dbReference type="InterPro" id="IPR011576">
    <property type="entry name" value="Pyridox_Oxase_N"/>
</dbReference>
<name>A0A0F9FPD6_9ZZZZ</name>
<dbReference type="InterPro" id="IPR019920">
    <property type="entry name" value="F420-binding_dom_put"/>
</dbReference>
<dbReference type="GO" id="GO:0016627">
    <property type="term" value="F:oxidoreductase activity, acting on the CH-CH group of donors"/>
    <property type="evidence" value="ECO:0007669"/>
    <property type="project" value="TreeGrafter"/>
</dbReference>
<feature type="domain" description="Pyridoxamine 5'-phosphate oxidase N-terminal" evidence="2">
    <location>
        <begin position="5"/>
        <end position="126"/>
    </location>
</feature>
<evidence type="ECO:0000313" key="3">
    <source>
        <dbReference type="EMBL" id="KKL88339.1"/>
    </source>
</evidence>
<dbReference type="Pfam" id="PF01243">
    <property type="entry name" value="PNPOx_N"/>
    <property type="match status" value="1"/>
</dbReference>